<protein>
    <submittedName>
        <fullName evidence="3">Cupin domain-containing protein</fullName>
    </submittedName>
</protein>
<feature type="domain" description="Cyclic nucleotide-binding" evidence="2">
    <location>
        <begin position="37"/>
        <end position="77"/>
    </location>
</feature>
<comment type="caution">
    <text evidence="3">The sequence shown here is derived from an EMBL/GenBank/DDBJ whole genome shotgun (WGS) entry which is preliminary data.</text>
</comment>
<proteinExistence type="predicted"/>
<dbReference type="InterPro" id="IPR014710">
    <property type="entry name" value="RmlC-like_jellyroll"/>
</dbReference>
<feature type="region of interest" description="Disordered" evidence="1">
    <location>
        <begin position="82"/>
        <end position="143"/>
    </location>
</feature>
<dbReference type="Proteomes" id="UP001519654">
    <property type="component" value="Unassembled WGS sequence"/>
</dbReference>
<dbReference type="PANTHER" id="PTHR36114:SF1">
    <property type="entry name" value="16.7 KDA PROTEIN IN WHIE LOCUS"/>
    <property type="match status" value="1"/>
</dbReference>
<name>A0ABS5YTE0_9ACTN</name>
<feature type="compositionally biased region" description="Basic and acidic residues" evidence="1">
    <location>
        <begin position="106"/>
        <end position="115"/>
    </location>
</feature>
<dbReference type="InterPro" id="IPR011051">
    <property type="entry name" value="RmlC_Cupin_sf"/>
</dbReference>
<dbReference type="PANTHER" id="PTHR36114">
    <property type="entry name" value="16.7 KDA PROTEIN IN WHIE LOCUS"/>
    <property type="match status" value="1"/>
</dbReference>
<evidence type="ECO:0000313" key="3">
    <source>
        <dbReference type="EMBL" id="MBU2666586.1"/>
    </source>
</evidence>
<dbReference type="RefSeq" id="WP_215790262.1">
    <property type="nucleotide sequence ID" value="NZ_JAHKKG010000007.1"/>
</dbReference>
<evidence type="ECO:0000256" key="1">
    <source>
        <dbReference type="SAM" id="MobiDB-lite"/>
    </source>
</evidence>
<gene>
    <name evidence="3" type="ORF">KOI35_24055</name>
</gene>
<dbReference type="SUPFAM" id="SSF51182">
    <property type="entry name" value="RmlC-like cupins"/>
    <property type="match status" value="1"/>
</dbReference>
<dbReference type="EMBL" id="JAHKKG010000007">
    <property type="protein sequence ID" value="MBU2666586.1"/>
    <property type="molecule type" value="Genomic_DNA"/>
</dbReference>
<dbReference type="InterPro" id="IPR013096">
    <property type="entry name" value="Cupin_2"/>
</dbReference>
<sequence>MEQPVNLQAALATFAEVYSPRIVARMNDYDVRIAHVAGEHVWHVHEDTDEFFLVLDGRFDIALRDRETVTLGPGDVFVVPKGVEHKPSSPGGSILMFEPSGTLTTGDRHEGEIPAHVHSTTGVNLPATPAPPTRTPPPPEARG</sequence>
<dbReference type="Gene3D" id="2.60.120.10">
    <property type="entry name" value="Jelly Rolls"/>
    <property type="match status" value="1"/>
</dbReference>
<dbReference type="CDD" id="cd02226">
    <property type="entry name" value="cupin_YdbB-like"/>
    <property type="match status" value="1"/>
</dbReference>
<dbReference type="InterPro" id="IPR000595">
    <property type="entry name" value="cNMP-bd_dom"/>
</dbReference>
<evidence type="ECO:0000259" key="2">
    <source>
        <dbReference type="PROSITE" id="PS50042"/>
    </source>
</evidence>
<organism evidence="3 4">
    <name type="scientific">Paractinoplanes bogorensis</name>
    <dbReference type="NCBI Taxonomy" id="1610840"/>
    <lineage>
        <taxon>Bacteria</taxon>
        <taxon>Bacillati</taxon>
        <taxon>Actinomycetota</taxon>
        <taxon>Actinomycetes</taxon>
        <taxon>Micromonosporales</taxon>
        <taxon>Micromonosporaceae</taxon>
        <taxon>Paractinoplanes</taxon>
    </lineage>
</organism>
<reference evidence="3 4" key="1">
    <citation type="submission" date="2021-06" db="EMBL/GenBank/DDBJ databases">
        <title>Actinoplanes lichenicola sp. nov., and Actinoplanes ovalisporus sp. nov., isolated from lichen in Thailand.</title>
        <authorList>
            <person name="Saeng-In P."/>
            <person name="Kanchanasin P."/>
            <person name="Yuki M."/>
            <person name="Kudo T."/>
            <person name="Ohkuma M."/>
            <person name="Phongsopitanun W."/>
            <person name="Tanasupawat S."/>
        </authorList>
    </citation>
    <scope>NUCLEOTIDE SEQUENCE [LARGE SCALE GENOMIC DNA]</scope>
    <source>
        <strain evidence="3 4">NBRC 110975</strain>
    </source>
</reference>
<accession>A0ABS5YTE0</accession>
<evidence type="ECO:0000313" key="4">
    <source>
        <dbReference type="Proteomes" id="UP001519654"/>
    </source>
</evidence>
<keyword evidence="4" id="KW-1185">Reference proteome</keyword>
<dbReference type="InterPro" id="IPR052044">
    <property type="entry name" value="PKS_Associated_Protein"/>
</dbReference>
<dbReference type="Pfam" id="PF07883">
    <property type="entry name" value="Cupin_2"/>
    <property type="match status" value="1"/>
</dbReference>
<dbReference type="PROSITE" id="PS50042">
    <property type="entry name" value="CNMP_BINDING_3"/>
    <property type="match status" value="1"/>
</dbReference>
<feature type="compositionally biased region" description="Pro residues" evidence="1">
    <location>
        <begin position="128"/>
        <end position="143"/>
    </location>
</feature>